<accession>A0A9K3I490</accession>
<keyword evidence="2" id="KW-1185">Reference proteome</keyword>
<protein>
    <submittedName>
        <fullName evidence="1">CD2 antigen cytoplasmic tail-binding protein 2/Lin1</fullName>
    </submittedName>
</protein>
<evidence type="ECO:0000313" key="1">
    <source>
        <dbReference type="EMBL" id="KAF5790016.1"/>
    </source>
</evidence>
<dbReference type="PANTHER" id="PTHR13138">
    <property type="entry name" value="PROTEIN LIN1"/>
    <property type="match status" value="1"/>
</dbReference>
<organism evidence="1 2">
    <name type="scientific">Helianthus annuus</name>
    <name type="common">Common sunflower</name>
    <dbReference type="NCBI Taxonomy" id="4232"/>
    <lineage>
        <taxon>Eukaryota</taxon>
        <taxon>Viridiplantae</taxon>
        <taxon>Streptophyta</taxon>
        <taxon>Embryophyta</taxon>
        <taxon>Tracheophyta</taxon>
        <taxon>Spermatophyta</taxon>
        <taxon>Magnoliopsida</taxon>
        <taxon>eudicotyledons</taxon>
        <taxon>Gunneridae</taxon>
        <taxon>Pentapetalae</taxon>
        <taxon>asterids</taxon>
        <taxon>campanulids</taxon>
        <taxon>Asterales</taxon>
        <taxon>Asteraceae</taxon>
        <taxon>Asteroideae</taxon>
        <taxon>Heliantheae alliance</taxon>
        <taxon>Heliantheae</taxon>
        <taxon>Helianthus</taxon>
    </lineage>
</organism>
<dbReference type="InterPro" id="IPR039905">
    <property type="entry name" value="CD2BP2/Lin1"/>
</dbReference>
<dbReference type="Proteomes" id="UP000215914">
    <property type="component" value="Unassembled WGS sequence"/>
</dbReference>
<sequence length="154" mass="17601">MLFRVYNPRSEYDIEATGDLLNDVATSEMHYEDDVQLEDVGIQLEPFNLEQERNEGYLTRQEIMLSMSLMTSRYNKWILRFYEDAWLDSIDSNPNLAPRQSMATYIKVEAPDLTSHSIGKIKRRIADVLEPGETGFEKLARARGEGSSSSSANV</sequence>
<gene>
    <name evidence="1" type="ORF">HanXRQr2_Chr09g0378101</name>
</gene>
<dbReference type="EMBL" id="MNCJ02000324">
    <property type="protein sequence ID" value="KAF5790016.1"/>
    <property type="molecule type" value="Genomic_DNA"/>
</dbReference>
<reference evidence="1" key="2">
    <citation type="submission" date="2020-06" db="EMBL/GenBank/DDBJ databases">
        <title>Helianthus annuus Genome sequencing and assembly Release 2.</title>
        <authorList>
            <person name="Gouzy J."/>
            <person name="Langlade N."/>
            <person name="Munos S."/>
        </authorList>
    </citation>
    <scope>NUCLEOTIDE SEQUENCE</scope>
    <source>
        <tissue evidence="1">Leaves</tissue>
    </source>
</reference>
<dbReference type="Gramene" id="mRNA:HanXRQr2_Chr09g0378101">
    <property type="protein sequence ID" value="mRNA:HanXRQr2_Chr09g0378101"/>
    <property type="gene ID" value="HanXRQr2_Chr09g0378101"/>
</dbReference>
<proteinExistence type="predicted"/>
<comment type="caution">
    <text evidence="1">The sequence shown here is derived from an EMBL/GenBank/DDBJ whole genome shotgun (WGS) entry which is preliminary data.</text>
</comment>
<evidence type="ECO:0000313" key="2">
    <source>
        <dbReference type="Proteomes" id="UP000215914"/>
    </source>
</evidence>
<name>A0A9K3I490_HELAN</name>
<dbReference type="GO" id="GO:0005682">
    <property type="term" value="C:U5 snRNP"/>
    <property type="evidence" value="ECO:0007669"/>
    <property type="project" value="InterPro"/>
</dbReference>
<reference evidence="1" key="1">
    <citation type="journal article" date="2017" name="Nature">
        <title>The sunflower genome provides insights into oil metabolism, flowering and Asterid evolution.</title>
        <authorList>
            <person name="Badouin H."/>
            <person name="Gouzy J."/>
            <person name="Grassa C.J."/>
            <person name="Murat F."/>
            <person name="Staton S.E."/>
            <person name="Cottret L."/>
            <person name="Lelandais-Briere C."/>
            <person name="Owens G.L."/>
            <person name="Carrere S."/>
            <person name="Mayjonade B."/>
            <person name="Legrand L."/>
            <person name="Gill N."/>
            <person name="Kane N.C."/>
            <person name="Bowers J.E."/>
            <person name="Hubner S."/>
            <person name="Bellec A."/>
            <person name="Berard A."/>
            <person name="Berges H."/>
            <person name="Blanchet N."/>
            <person name="Boniface M.C."/>
            <person name="Brunel D."/>
            <person name="Catrice O."/>
            <person name="Chaidir N."/>
            <person name="Claudel C."/>
            <person name="Donnadieu C."/>
            <person name="Faraut T."/>
            <person name="Fievet G."/>
            <person name="Helmstetter N."/>
            <person name="King M."/>
            <person name="Knapp S.J."/>
            <person name="Lai Z."/>
            <person name="Le Paslier M.C."/>
            <person name="Lippi Y."/>
            <person name="Lorenzon L."/>
            <person name="Mandel J.R."/>
            <person name="Marage G."/>
            <person name="Marchand G."/>
            <person name="Marquand E."/>
            <person name="Bret-Mestries E."/>
            <person name="Morien E."/>
            <person name="Nambeesan S."/>
            <person name="Nguyen T."/>
            <person name="Pegot-Espagnet P."/>
            <person name="Pouilly N."/>
            <person name="Raftis F."/>
            <person name="Sallet E."/>
            <person name="Schiex T."/>
            <person name="Thomas J."/>
            <person name="Vandecasteele C."/>
            <person name="Vares D."/>
            <person name="Vear F."/>
            <person name="Vautrin S."/>
            <person name="Crespi M."/>
            <person name="Mangin B."/>
            <person name="Burke J.M."/>
            <person name="Salse J."/>
            <person name="Munos S."/>
            <person name="Vincourt P."/>
            <person name="Rieseberg L.H."/>
            <person name="Langlade N.B."/>
        </authorList>
    </citation>
    <scope>NUCLEOTIDE SEQUENCE</scope>
    <source>
        <tissue evidence="1">Leaves</tissue>
    </source>
</reference>
<dbReference type="AlphaFoldDB" id="A0A9K3I490"/>
<dbReference type="PANTHER" id="PTHR13138:SF3">
    <property type="entry name" value="CD2 ANTIGEN CYTOPLASMIC TAIL-BINDING PROTEIN 2"/>
    <property type="match status" value="1"/>
</dbReference>